<dbReference type="EMBL" id="JAAAMI010000012">
    <property type="protein sequence ID" value="NDV45152.1"/>
    <property type="molecule type" value="Genomic_DNA"/>
</dbReference>
<keyword evidence="4" id="KW-1185">Reference proteome</keyword>
<organism evidence="3 4">
    <name type="scientific">Flagellimonas sediminis</name>
    <dbReference type="NCBI Taxonomy" id="2696468"/>
    <lineage>
        <taxon>Bacteria</taxon>
        <taxon>Pseudomonadati</taxon>
        <taxon>Bacteroidota</taxon>
        <taxon>Flavobacteriia</taxon>
        <taxon>Flavobacteriales</taxon>
        <taxon>Flavobacteriaceae</taxon>
        <taxon>Flagellimonas</taxon>
    </lineage>
</organism>
<dbReference type="Proteomes" id="UP000468707">
    <property type="component" value="Unassembled WGS sequence"/>
</dbReference>
<evidence type="ECO:0000313" key="3">
    <source>
        <dbReference type="EMBL" id="NDV45152.1"/>
    </source>
</evidence>
<name>A0A6I5L3V0_9FLAO</name>
<dbReference type="RefSeq" id="WP_163636494.1">
    <property type="nucleotide sequence ID" value="NZ_JAAAMI010000012.1"/>
</dbReference>
<evidence type="ECO:0000259" key="2">
    <source>
        <dbReference type="Pfam" id="PF08327"/>
    </source>
</evidence>
<dbReference type="Pfam" id="PF08327">
    <property type="entry name" value="AHSA1"/>
    <property type="match status" value="1"/>
</dbReference>
<evidence type="ECO:0000313" key="4">
    <source>
        <dbReference type="Proteomes" id="UP000468707"/>
    </source>
</evidence>
<proteinExistence type="inferred from homology"/>
<comment type="similarity">
    <text evidence="1">Belongs to the AHA1 family.</text>
</comment>
<evidence type="ECO:0000256" key="1">
    <source>
        <dbReference type="ARBA" id="ARBA00006817"/>
    </source>
</evidence>
<dbReference type="InterPro" id="IPR013538">
    <property type="entry name" value="ASHA1/2-like_C"/>
</dbReference>
<protein>
    <submittedName>
        <fullName evidence="3">SRPBCC domain-containing protein</fullName>
    </submittedName>
</protein>
<comment type="caution">
    <text evidence="3">The sequence shown here is derived from an EMBL/GenBank/DDBJ whole genome shotgun (WGS) entry which is preliminary data.</text>
</comment>
<reference evidence="3 4" key="1">
    <citation type="submission" date="2020-01" db="EMBL/GenBank/DDBJ databases">
        <title>Muricauda sediminis sp.nov. 40Bstr401.</title>
        <authorList>
            <person name="Xue Z."/>
            <person name="Zhu S."/>
            <person name="Ren N."/>
            <person name="Chen T."/>
            <person name="Chen X."/>
            <person name="Chen J."/>
            <person name="Yang J."/>
        </authorList>
    </citation>
    <scope>NUCLEOTIDE SEQUENCE [LARGE SCALE GENOMIC DNA]</scope>
    <source>
        <strain evidence="3 4">40Bstr401</strain>
    </source>
</reference>
<accession>A0A6I5L3V0</accession>
<dbReference type="AlphaFoldDB" id="A0A6I5L3V0"/>
<dbReference type="SUPFAM" id="SSF55961">
    <property type="entry name" value="Bet v1-like"/>
    <property type="match status" value="1"/>
</dbReference>
<dbReference type="InterPro" id="IPR023393">
    <property type="entry name" value="START-like_dom_sf"/>
</dbReference>
<feature type="domain" description="Activator of Hsp90 ATPase homologue 1/2-like C-terminal" evidence="2">
    <location>
        <begin position="40"/>
        <end position="154"/>
    </location>
</feature>
<dbReference type="Gene3D" id="3.30.530.20">
    <property type="match status" value="1"/>
</dbReference>
<dbReference type="CDD" id="cd07814">
    <property type="entry name" value="SRPBCC_CalC_Aha1-like"/>
    <property type="match status" value="1"/>
</dbReference>
<gene>
    <name evidence="3" type="ORF">GTK07_17650</name>
</gene>
<sequence>MKMKTLSTTTKEFGTTLSYSYSFRTKKTAQEIFNLLLNIPAWWSGIFEETIAGPSKQVGDEFEFKAGGGAHYTKQKLIELVPDKRIIWEIRECHLQFVTNHSEWVGTHLQFDIESFVDDTKVTFTHLGLVPQFECFEGCSGAWTQYMEALENNLNT</sequence>